<keyword evidence="6" id="KW-0408">Iron</keyword>
<dbReference type="GO" id="GO:0051536">
    <property type="term" value="F:iron-sulfur cluster binding"/>
    <property type="evidence" value="ECO:0007669"/>
    <property type="project" value="UniProtKB-KW"/>
</dbReference>
<gene>
    <name evidence="14" type="ORF">E3P90_02538</name>
</gene>
<dbReference type="EMBL" id="SPOF01000025">
    <property type="protein sequence ID" value="TIB11279.1"/>
    <property type="molecule type" value="Genomic_DNA"/>
</dbReference>
<comment type="caution">
    <text evidence="14">The sequence shown here is derived from an EMBL/GenBank/DDBJ whole genome shotgun (WGS) entry which is preliminary data.</text>
</comment>
<dbReference type="Proteomes" id="UP000306954">
    <property type="component" value="Unassembled WGS sequence"/>
</dbReference>
<evidence type="ECO:0000256" key="3">
    <source>
        <dbReference type="ARBA" id="ARBA00006179"/>
    </source>
</evidence>
<sequence>MSTITNSGEDIIHARNDISPHDISDDNGDNDGYEIKRTARDILEHGYSRIALQFPDELLHHSVGVYRDLVRELAELRRLNPGTAHSVYILADTTYNACCVDEVAAQHVDADVIVHYGHACLEPSARLPVIYVLGKRRLDVGVCVDAVAQSILQRYTNTHSRALLVSDTAYAWKAPAVCDGLNRRLKDMTVHLHNRPPSIVYPALNSGAPPPVRPADESKMQDHEADGSALKGEEAACGEDCGCSDTKNSCTLSNSCNSCTSTNPRNPSIAQRPVSTTTLPTDAPLPPRTLLIYIGGASLKLTNLVLTHAGVAVLAYDPTTHNVSDATGSENRLLQRRYAQASKARDCDVFGLAVGTLSTASYLPLVRALRAKLQAHRKKVYTVAVGKLNPAKLGNFGEIQAWCVVACKESSIVNSKEFITPVVTPFELEMALDGRTWTGEYVLDFPALLDPSSRWNLSGSGEAEQEQNHLVHHDPDAPTFSASSGRLVHHRRFDDGVSSDASAQVQRQLEEGADALTLRTKENALQVMHNSAAAAFLHNERSWKGLEVREGQDAPSQLETGRAGVARGYTLPTSLSASESVEKAEKKKF</sequence>
<dbReference type="Gene3D" id="3.40.50.11860">
    <property type="entry name" value="Diphthamide synthesis DPH1/DPH2 domain 3"/>
    <property type="match status" value="1"/>
</dbReference>
<name>A0A4T0GE61_WALIC</name>
<dbReference type="InterPro" id="IPR042263">
    <property type="entry name" value="DPH1/DPH2_1"/>
</dbReference>
<comment type="subunit">
    <text evidence="10">Component of the 2-(3-amino-3-carboxypropyl)histidine synthase complex composed of DPH1, DPH2, DPH3 and a NADH-dependent reductase, predominantly CBR1.</text>
</comment>
<comment type="pathway">
    <text evidence="2">Protein modification; peptidyl-diphthamide biosynthesis.</text>
</comment>
<dbReference type="FunFam" id="3.40.50.11860:FF:000001">
    <property type="entry name" value="2-(3-amino-3-carboxypropyl)histidine synthase subunit 2"/>
    <property type="match status" value="1"/>
</dbReference>
<dbReference type="PANTHER" id="PTHR10762:SF2">
    <property type="entry name" value="2-(3-AMINO-3-CARBOXYPROPYL)HISTIDINE SYNTHASE SUBUNIT 2"/>
    <property type="match status" value="1"/>
</dbReference>
<keyword evidence="7" id="KW-0411">Iron-sulfur</keyword>
<evidence type="ECO:0000313" key="14">
    <source>
        <dbReference type="EMBL" id="TIB11279.1"/>
    </source>
</evidence>
<evidence type="ECO:0000256" key="1">
    <source>
        <dbReference type="ARBA" id="ARBA00001966"/>
    </source>
</evidence>
<dbReference type="InterPro" id="IPR016435">
    <property type="entry name" value="DPH1/DPH2"/>
</dbReference>
<dbReference type="AlphaFoldDB" id="A0A4T0GE61"/>
<evidence type="ECO:0000256" key="4">
    <source>
        <dbReference type="ARBA" id="ARBA00021914"/>
    </source>
</evidence>
<evidence type="ECO:0000256" key="5">
    <source>
        <dbReference type="ARBA" id="ARBA00022723"/>
    </source>
</evidence>
<evidence type="ECO:0000256" key="9">
    <source>
        <dbReference type="ARBA" id="ARBA00032791"/>
    </source>
</evidence>
<feature type="region of interest" description="Disordered" evidence="13">
    <location>
        <begin position="201"/>
        <end position="221"/>
    </location>
</feature>
<dbReference type="GO" id="GO:0046872">
    <property type="term" value="F:metal ion binding"/>
    <property type="evidence" value="ECO:0007669"/>
    <property type="project" value="UniProtKB-KW"/>
</dbReference>
<evidence type="ECO:0000256" key="7">
    <source>
        <dbReference type="ARBA" id="ARBA00023014"/>
    </source>
</evidence>
<dbReference type="GO" id="GO:0017183">
    <property type="term" value="P:protein histidyl modification to diphthamide"/>
    <property type="evidence" value="ECO:0007669"/>
    <property type="project" value="UniProtKB-UniPathway"/>
</dbReference>
<evidence type="ECO:0000256" key="11">
    <source>
        <dbReference type="ARBA" id="ARBA00054092"/>
    </source>
</evidence>
<keyword evidence="5" id="KW-0479">Metal-binding</keyword>
<comment type="similarity">
    <text evidence="3">Belongs to the DPH1/DPH2 family. DPH2 subfamily.</text>
</comment>
<dbReference type="NCBIfam" id="TIGR00322">
    <property type="entry name" value="diphth2_R"/>
    <property type="match status" value="1"/>
</dbReference>
<evidence type="ECO:0000256" key="2">
    <source>
        <dbReference type="ARBA" id="ARBA00005156"/>
    </source>
</evidence>
<proteinExistence type="inferred from homology"/>
<evidence type="ECO:0000256" key="10">
    <source>
        <dbReference type="ARBA" id="ARBA00034128"/>
    </source>
</evidence>
<evidence type="ECO:0000313" key="15">
    <source>
        <dbReference type="Proteomes" id="UP000306954"/>
    </source>
</evidence>
<dbReference type="FunFam" id="3.40.50.11840:FF:000002">
    <property type="entry name" value="2-(3-amino-3-carboxypropyl)histidine synthase subunit 2"/>
    <property type="match status" value="1"/>
</dbReference>
<feature type="region of interest" description="Disordered" evidence="13">
    <location>
        <begin position="261"/>
        <end position="281"/>
    </location>
</feature>
<feature type="compositionally biased region" description="Polar residues" evidence="13">
    <location>
        <begin position="264"/>
        <end position="275"/>
    </location>
</feature>
<dbReference type="SFLD" id="SFLDG01121">
    <property type="entry name" value="Diphthamide_biosynthesis"/>
    <property type="match status" value="1"/>
</dbReference>
<evidence type="ECO:0000256" key="13">
    <source>
        <dbReference type="SAM" id="MobiDB-lite"/>
    </source>
</evidence>
<reference evidence="14 15" key="1">
    <citation type="submission" date="2019-03" db="EMBL/GenBank/DDBJ databases">
        <title>Sequencing 23 genomes of Wallemia ichthyophaga.</title>
        <authorList>
            <person name="Gostincar C."/>
        </authorList>
    </citation>
    <scope>NUCLEOTIDE SEQUENCE [LARGE SCALE GENOMIC DNA]</scope>
    <source>
        <strain evidence="14 15">EXF-8621</strain>
    </source>
</reference>
<dbReference type="InterPro" id="IPR042265">
    <property type="entry name" value="DPH1/DPH2_3"/>
</dbReference>
<organism evidence="14 15">
    <name type="scientific">Wallemia ichthyophaga</name>
    <dbReference type="NCBI Taxonomy" id="245174"/>
    <lineage>
        <taxon>Eukaryota</taxon>
        <taxon>Fungi</taxon>
        <taxon>Dikarya</taxon>
        <taxon>Basidiomycota</taxon>
        <taxon>Wallemiomycotina</taxon>
        <taxon>Wallemiomycetes</taxon>
        <taxon>Wallemiales</taxon>
        <taxon>Wallemiaceae</taxon>
        <taxon>Wallemia</taxon>
    </lineage>
</organism>
<dbReference type="PANTHER" id="PTHR10762">
    <property type="entry name" value="DIPHTHAMIDE BIOSYNTHESIS PROTEIN"/>
    <property type="match status" value="1"/>
</dbReference>
<dbReference type="Pfam" id="PF01866">
    <property type="entry name" value="Diphthamide_syn"/>
    <property type="match status" value="2"/>
</dbReference>
<comment type="cofactor">
    <cofactor evidence="1">
        <name>[4Fe-4S] cluster</name>
        <dbReference type="ChEBI" id="CHEBI:49883"/>
    </cofactor>
</comment>
<comment type="function">
    <text evidence="11">Required for the first step of diphthamide biosynthesis, a post-translational modification of histidine which occurs in elongation factor 2. DPH1 and DPH2 transfer a 3-amino-3-carboxypropyl (ACP) group from S-adenosyl-L-methionine (SAM) to a histidine residue, the reaction is assisted by a reduction system comprising DPH3 and a NADH-dependent reductase, predominantly CBR1. Facilitates the reduction of the catalytic iron-sulfur cluster found in the DPH1 subunit.</text>
</comment>
<dbReference type="GO" id="GO:0090560">
    <property type="term" value="F:2-(3-amino-3-carboxypropyl)histidine synthase activity"/>
    <property type="evidence" value="ECO:0007669"/>
    <property type="project" value="InterPro"/>
</dbReference>
<evidence type="ECO:0000256" key="6">
    <source>
        <dbReference type="ARBA" id="ARBA00023004"/>
    </source>
</evidence>
<dbReference type="SFLD" id="SFLDS00032">
    <property type="entry name" value="Radical_SAM_3-amino-3-carboxyp"/>
    <property type="match status" value="1"/>
</dbReference>
<accession>A0A4T0GE61</accession>
<evidence type="ECO:0000256" key="12">
    <source>
        <dbReference type="ARBA" id="ARBA00080784"/>
    </source>
</evidence>
<dbReference type="UniPathway" id="UPA00559"/>
<dbReference type="Gene3D" id="3.40.50.11840">
    <property type="entry name" value="Diphthamide synthesis DPH1/DPH2 domain 1"/>
    <property type="match status" value="1"/>
</dbReference>
<protein>
    <recommendedName>
        <fullName evidence="4">2-(3-amino-3-carboxypropyl)histidine synthase subunit 2</fullName>
    </recommendedName>
    <alternativeName>
        <fullName evidence="8">Diphthamide biosynthesis protein 2</fullName>
    </alternativeName>
    <alternativeName>
        <fullName evidence="9">Diphtheria toxin resistance protein 2</fullName>
    </alternativeName>
    <alternativeName>
        <fullName evidence="12">S-adenosyl-L-methionine:L-histidine 3-amino-3-carboxypropyltransferase 2</fullName>
    </alternativeName>
</protein>
<evidence type="ECO:0000256" key="8">
    <source>
        <dbReference type="ARBA" id="ARBA00032573"/>
    </source>
</evidence>